<accession>A0A2S8D6N5</accession>
<dbReference type="EMBL" id="PUGT01000523">
    <property type="protein sequence ID" value="PQM99389.1"/>
    <property type="molecule type" value="Genomic_DNA"/>
</dbReference>
<proteinExistence type="predicted"/>
<name>A0A2S8D6N5_SHIDY</name>
<sequence length="260" mass="28060">MSTGPVGCPVGTLNKIYKAIPGWSGVTNARAGVPGSDEETRADFENRRRNSVARNARNILEAIRGEILSTVENVVDVYVTHNPKKTEQKAGVSQYPLTPGSLYVGVYGGSPADIAAAIWRKAPPGIDMNGNTTFTVADKEYDPPYPEYVISWQTLKPVSLHVSVTLKKSDYLPSDITRQVQQSVLDAFNGTDGGLRARVASVVSAGRYYAGIYKTDPEHIDILGLTVSRDGSSWTTAVTFGIDEIPVLDVSDISVKLQEA</sequence>
<organism evidence="1 2">
    <name type="scientific">Shigella dysenteriae</name>
    <dbReference type="NCBI Taxonomy" id="622"/>
    <lineage>
        <taxon>Bacteria</taxon>
        <taxon>Pseudomonadati</taxon>
        <taxon>Pseudomonadota</taxon>
        <taxon>Gammaproteobacteria</taxon>
        <taxon>Enterobacterales</taxon>
        <taxon>Enterobacteriaceae</taxon>
        <taxon>Shigella</taxon>
    </lineage>
</organism>
<gene>
    <name evidence="1" type="ORF">C5K18_24295</name>
</gene>
<protein>
    <submittedName>
        <fullName evidence="1">Uncharacterized protein</fullName>
    </submittedName>
</protein>
<evidence type="ECO:0000313" key="1">
    <source>
        <dbReference type="EMBL" id="PQM99389.1"/>
    </source>
</evidence>
<dbReference type="AlphaFoldDB" id="A0A2S8D6N5"/>
<comment type="caution">
    <text evidence="1">The sequence shown here is derived from an EMBL/GenBank/DDBJ whole genome shotgun (WGS) entry which is preliminary data.</text>
</comment>
<reference evidence="1 2" key="1">
    <citation type="submission" date="2018-02" db="EMBL/GenBank/DDBJ databases">
        <title>Distribution and characterization of Shiga toxin converting temperate phage carried by Shigella flexneri in Hispaniola.</title>
        <authorList>
            <person name="Fogolari M."/>
            <person name="Mavian C."/>
            <person name="Angeletti S."/>
            <person name="Salemi M."/>
            <person name="Lampel K.A."/>
            <person name="Maurelli A.T."/>
        </authorList>
    </citation>
    <scope>NUCLEOTIDE SEQUENCE [LARGE SCALE GENOMIC DNA]</scope>
    <source>
        <strain evidence="1 2">BS979</strain>
    </source>
</reference>
<dbReference type="Proteomes" id="UP000238186">
    <property type="component" value="Unassembled WGS sequence"/>
</dbReference>
<evidence type="ECO:0000313" key="2">
    <source>
        <dbReference type="Proteomes" id="UP000238186"/>
    </source>
</evidence>